<accession>A0A363P0D8</accession>
<evidence type="ECO:0000256" key="5">
    <source>
        <dbReference type="ARBA" id="ARBA00022692"/>
    </source>
</evidence>
<keyword evidence="10" id="KW-1185">Reference proteome</keyword>
<dbReference type="GO" id="GO:0009279">
    <property type="term" value="C:cell outer membrane"/>
    <property type="evidence" value="ECO:0007669"/>
    <property type="project" value="UniProtKB-SubCell"/>
</dbReference>
<dbReference type="SUPFAM" id="SSF56954">
    <property type="entry name" value="Outer membrane efflux proteins (OEP)"/>
    <property type="match status" value="1"/>
</dbReference>
<dbReference type="InterPro" id="IPR051906">
    <property type="entry name" value="TolC-like"/>
</dbReference>
<dbReference type="PANTHER" id="PTHR30026">
    <property type="entry name" value="OUTER MEMBRANE PROTEIN TOLC"/>
    <property type="match status" value="1"/>
</dbReference>
<dbReference type="GO" id="GO:0015288">
    <property type="term" value="F:porin activity"/>
    <property type="evidence" value="ECO:0007669"/>
    <property type="project" value="TreeGrafter"/>
</dbReference>
<reference evidence="9 10" key="1">
    <citation type="submission" date="2018-04" db="EMBL/GenBank/DDBJ databases">
        <title>Sphingobacterium sp. M46 Genome.</title>
        <authorList>
            <person name="Cheng J."/>
            <person name="Li Y."/>
        </authorList>
    </citation>
    <scope>NUCLEOTIDE SEQUENCE [LARGE SCALE GENOMIC DNA]</scope>
    <source>
        <strain evidence="9 10">M46</strain>
    </source>
</reference>
<comment type="subcellular location">
    <subcellularLocation>
        <location evidence="1">Cell outer membrane</location>
    </subcellularLocation>
</comment>
<evidence type="ECO:0000256" key="7">
    <source>
        <dbReference type="ARBA" id="ARBA00023237"/>
    </source>
</evidence>
<evidence type="ECO:0000256" key="2">
    <source>
        <dbReference type="ARBA" id="ARBA00007613"/>
    </source>
</evidence>
<keyword evidence="7" id="KW-0998">Cell outer membrane</keyword>
<evidence type="ECO:0000256" key="1">
    <source>
        <dbReference type="ARBA" id="ARBA00004442"/>
    </source>
</evidence>
<dbReference type="Proteomes" id="UP000250831">
    <property type="component" value="Unassembled WGS sequence"/>
</dbReference>
<comment type="similarity">
    <text evidence="2">Belongs to the outer membrane factor (OMF) (TC 1.B.17) family.</text>
</comment>
<dbReference type="GO" id="GO:0015562">
    <property type="term" value="F:efflux transmembrane transporter activity"/>
    <property type="evidence" value="ECO:0007669"/>
    <property type="project" value="InterPro"/>
</dbReference>
<keyword evidence="6" id="KW-0472">Membrane</keyword>
<evidence type="ECO:0000313" key="10">
    <source>
        <dbReference type="Proteomes" id="UP000250831"/>
    </source>
</evidence>
<dbReference type="RefSeq" id="WP_108632834.1">
    <property type="nucleotide sequence ID" value="NZ_QCXX01000001.1"/>
</dbReference>
<evidence type="ECO:0000256" key="8">
    <source>
        <dbReference type="SAM" id="SignalP"/>
    </source>
</evidence>
<dbReference type="EMBL" id="QCXX01000001">
    <property type="protein sequence ID" value="PUV26542.1"/>
    <property type="molecule type" value="Genomic_DNA"/>
</dbReference>
<organism evidence="9 10">
    <name type="scientific">Sphingobacterium athyrii</name>
    <dbReference type="NCBI Taxonomy" id="2152717"/>
    <lineage>
        <taxon>Bacteria</taxon>
        <taxon>Pseudomonadati</taxon>
        <taxon>Bacteroidota</taxon>
        <taxon>Sphingobacteriia</taxon>
        <taxon>Sphingobacteriales</taxon>
        <taxon>Sphingobacteriaceae</taxon>
        <taxon>Sphingobacterium</taxon>
    </lineage>
</organism>
<keyword evidence="3" id="KW-0813">Transport</keyword>
<dbReference type="PANTHER" id="PTHR30026:SF20">
    <property type="entry name" value="OUTER MEMBRANE PROTEIN TOLC"/>
    <property type="match status" value="1"/>
</dbReference>
<dbReference type="Gene3D" id="1.20.1600.10">
    <property type="entry name" value="Outer membrane efflux proteins (OEP)"/>
    <property type="match status" value="1"/>
</dbReference>
<sequence>MLKLNLVLSLAVSLATSTSFAQKLTIRDAVDQGLANYGIIKAKAYYVQSALQTNEQVKRDFWPNLTVAAQQDYGTINGQNGPLYGFGGLGVASSGAALPEQNWNSAFGALYLANINWDIYTFGRRKERIELSKADSRRLEIDLQQEQFQHKIKIAAAYLNLLASQRLQKNQQKNLDRALVFFNIAATKAKNGILPGVDSTLASAEVSRAKISLNQAGENVKEQNNKLTVLMGINSTDLQIDTALVTKTPTQLLSTDPALVDNNPVLQYYKSRIEVGEQQLKLSNKEFLPTLSAFGVFQARGSGFKSDYTTDLHAFTRNYWDGIRPNRQNYLLGLGINWNITTIARINKKISAQRYTNDALREEYQTTAAQFAAQLDAADVKIKLAQQSDIEAPRQVSAALQAYNQKMAMYKNGLATLVDVTQTLYTLNRAETDREIVHINLWQSLLLKAAAAGDFDIFNKEL</sequence>
<dbReference type="InterPro" id="IPR003423">
    <property type="entry name" value="OMP_efflux"/>
</dbReference>
<keyword evidence="5" id="KW-0812">Transmembrane</keyword>
<dbReference type="OrthoDB" id="654853at2"/>
<gene>
    <name evidence="9" type="ORF">DCO56_06275</name>
</gene>
<feature type="chain" id="PRO_5016816922" evidence="8">
    <location>
        <begin position="22"/>
        <end position="462"/>
    </location>
</feature>
<evidence type="ECO:0000256" key="4">
    <source>
        <dbReference type="ARBA" id="ARBA00022452"/>
    </source>
</evidence>
<evidence type="ECO:0000313" key="9">
    <source>
        <dbReference type="EMBL" id="PUV26542.1"/>
    </source>
</evidence>
<dbReference type="GO" id="GO:1990281">
    <property type="term" value="C:efflux pump complex"/>
    <property type="evidence" value="ECO:0007669"/>
    <property type="project" value="TreeGrafter"/>
</dbReference>
<comment type="caution">
    <text evidence="9">The sequence shown here is derived from an EMBL/GenBank/DDBJ whole genome shotgun (WGS) entry which is preliminary data.</text>
</comment>
<keyword evidence="8" id="KW-0732">Signal</keyword>
<dbReference type="Pfam" id="PF02321">
    <property type="entry name" value="OEP"/>
    <property type="match status" value="2"/>
</dbReference>
<evidence type="ECO:0000256" key="3">
    <source>
        <dbReference type="ARBA" id="ARBA00022448"/>
    </source>
</evidence>
<proteinExistence type="inferred from homology"/>
<evidence type="ECO:0000256" key="6">
    <source>
        <dbReference type="ARBA" id="ARBA00023136"/>
    </source>
</evidence>
<keyword evidence="4" id="KW-1134">Transmembrane beta strand</keyword>
<feature type="signal peptide" evidence="8">
    <location>
        <begin position="1"/>
        <end position="21"/>
    </location>
</feature>
<name>A0A363P0D8_9SPHI</name>
<protein>
    <submittedName>
        <fullName evidence="9">Transporter</fullName>
    </submittedName>
</protein>
<dbReference type="AlphaFoldDB" id="A0A363P0D8"/>